<proteinExistence type="predicted"/>
<keyword evidence="1" id="KW-0812">Transmembrane</keyword>
<reference evidence="2 3" key="1">
    <citation type="journal article" date="2015" name="Genome Biol. Evol.">
        <title>Comparative Genomics of a Bacterivorous Green Alga Reveals Evolutionary Causalities and Consequences of Phago-Mixotrophic Mode of Nutrition.</title>
        <authorList>
            <person name="Burns J.A."/>
            <person name="Paasch A."/>
            <person name="Narechania A."/>
            <person name="Kim E."/>
        </authorList>
    </citation>
    <scope>NUCLEOTIDE SEQUENCE [LARGE SCALE GENOMIC DNA]</scope>
    <source>
        <strain evidence="2 3">PLY_AMNH</strain>
    </source>
</reference>
<dbReference type="Proteomes" id="UP001190700">
    <property type="component" value="Unassembled WGS sequence"/>
</dbReference>
<protein>
    <submittedName>
        <fullName evidence="2">Uncharacterized protein</fullName>
    </submittedName>
</protein>
<gene>
    <name evidence="2" type="ORF">CYMTET_27025</name>
</gene>
<dbReference type="EMBL" id="LGRX02014712">
    <property type="protein sequence ID" value="KAK3264225.1"/>
    <property type="molecule type" value="Genomic_DNA"/>
</dbReference>
<name>A0AAE0FRA5_9CHLO</name>
<keyword evidence="1" id="KW-1133">Transmembrane helix</keyword>
<sequence>MAVEMGEEAMRVVVRVAVVVVKVVCLLMMAAVGEADQGTGVVEISAVLTEEVGAAGVREEGREKGREEGVGVREVLMMMMEEKERVVEVLMTTTGEEVMGVVVKDLEEERVVEDLSLKKKEVEEMVMAVADQVVEARAAAGMVVG</sequence>
<accession>A0AAE0FRA5</accession>
<keyword evidence="1" id="KW-0472">Membrane</keyword>
<evidence type="ECO:0000313" key="2">
    <source>
        <dbReference type="EMBL" id="KAK3264225.1"/>
    </source>
</evidence>
<feature type="transmembrane region" description="Helical" evidence="1">
    <location>
        <begin position="12"/>
        <end position="32"/>
    </location>
</feature>
<keyword evidence="3" id="KW-1185">Reference proteome</keyword>
<comment type="caution">
    <text evidence="2">The sequence shown here is derived from an EMBL/GenBank/DDBJ whole genome shotgun (WGS) entry which is preliminary data.</text>
</comment>
<organism evidence="2 3">
    <name type="scientific">Cymbomonas tetramitiformis</name>
    <dbReference type="NCBI Taxonomy" id="36881"/>
    <lineage>
        <taxon>Eukaryota</taxon>
        <taxon>Viridiplantae</taxon>
        <taxon>Chlorophyta</taxon>
        <taxon>Pyramimonadophyceae</taxon>
        <taxon>Pyramimonadales</taxon>
        <taxon>Pyramimonadaceae</taxon>
        <taxon>Cymbomonas</taxon>
    </lineage>
</organism>
<evidence type="ECO:0000256" key="1">
    <source>
        <dbReference type="SAM" id="Phobius"/>
    </source>
</evidence>
<dbReference type="AlphaFoldDB" id="A0AAE0FRA5"/>
<evidence type="ECO:0000313" key="3">
    <source>
        <dbReference type="Proteomes" id="UP001190700"/>
    </source>
</evidence>